<dbReference type="Proteomes" id="UP001321861">
    <property type="component" value="Chromosome"/>
</dbReference>
<evidence type="ECO:0000313" key="3">
    <source>
        <dbReference type="EMBL" id="BDR59714.1"/>
    </source>
</evidence>
<feature type="region of interest" description="Disordered" evidence="1">
    <location>
        <begin position="226"/>
        <end position="254"/>
    </location>
</feature>
<dbReference type="AlphaFoldDB" id="A0AAU9D0C3"/>
<protein>
    <submittedName>
        <fullName evidence="3">Transposase</fullName>
    </submittedName>
</protein>
<sequence length="254" mass="29160">MRNLSTWVIAALRNETFFSLEELNEAVQLKLKEFNEQPFTKSYKKGSRKEAFLAEEQSMLHSLPPDPYKMVNWKTATVQPDYHINVDNRFYSVPHQYISTTVQVKLTTNLIEVFVHDNRIAAHKRLYGKFGQVSTNRNHMPTNHQLYVDHTPKSAMKWAQGIGVNTLKVMRYFLKDNSSDRRGLKTAFSFKSLTHKYAAVEIEAACETVTKIATAPTLTIIKQILKNQQQPKTKSKNEEDHGFSRGAGYYGGNK</sequence>
<organism evidence="3 4">
    <name type="scientific">Xylocopilactobacillus apicola</name>
    <dbReference type="NCBI Taxonomy" id="2932184"/>
    <lineage>
        <taxon>Bacteria</taxon>
        <taxon>Bacillati</taxon>
        <taxon>Bacillota</taxon>
        <taxon>Bacilli</taxon>
        <taxon>Lactobacillales</taxon>
        <taxon>Lactobacillaceae</taxon>
        <taxon>Xylocopilactobacillus</taxon>
    </lineage>
</organism>
<feature type="domain" description="Transposase for insertion sequence element IS21-like C-terminal" evidence="2">
    <location>
        <begin position="63"/>
        <end position="132"/>
    </location>
</feature>
<evidence type="ECO:0000259" key="2">
    <source>
        <dbReference type="Pfam" id="PF22483"/>
    </source>
</evidence>
<dbReference type="PANTHER" id="PTHR35004">
    <property type="entry name" value="TRANSPOSASE RV3428C-RELATED"/>
    <property type="match status" value="1"/>
</dbReference>
<dbReference type="Pfam" id="PF22483">
    <property type="entry name" value="Mu-transpos_C_2"/>
    <property type="match status" value="1"/>
</dbReference>
<dbReference type="RefSeq" id="WP_317635495.1">
    <property type="nucleotide sequence ID" value="NZ_AP026802.1"/>
</dbReference>
<reference evidence="3 4" key="1">
    <citation type="journal article" date="2023" name="Microbiol. Spectr.">
        <title>Symbiosis of Carpenter Bees with Uncharacterized Lactic Acid Bacteria Showing NAD Auxotrophy.</title>
        <authorList>
            <person name="Kawasaki S."/>
            <person name="Ozawa K."/>
            <person name="Mori T."/>
            <person name="Yamamoto A."/>
            <person name="Ito M."/>
            <person name="Ohkuma M."/>
            <person name="Sakamoto M."/>
            <person name="Matsutani M."/>
        </authorList>
    </citation>
    <scope>NUCLEOTIDE SEQUENCE [LARGE SCALE GENOMIC DNA]</scope>
    <source>
        <strain evidence="3 4">XA3</strain>
    </source>
</reference>
<gene>
    <name evidence="3" type="ORF">XA3_21550</name>
</gene>
<evidence type="ECO:0000313" key="4">
    <source>
        <dbReference type="Proteomes" id="UP001321861"/>
    </source>
</evidence>
<accession>A0AAU9D0C3</accession>
<keyword evidence="4" id="KW-1185">Reference proteome</keyword>
<dbReference type="PANTHER" id="PTHR35004:SF8">
    <property type="entry name" value="TRANSPOSASE RV3428C-RELATED"/>
    <property type="match status" value="1"/>
</dbReference>
<name>A0AAU9D0C3_9LACO</name>
<evidence type="ECO:0000256" key="1">
    <source>
        <dbReference type="SAM" id="MobiDB-lite"/>
    </source>
</evidence>
<dbReference type="InterPro" id="IPR054353">
    <property type="entry name" value="IstA-like_C"/>
</dbReference>
<proteinExistence type="predicted"/>
<dbReference type="EMBL" id="AP026802">
    <property type="protein sequence ID" value="BDR59714.1"/>
    <property type="molecule type" value="Genomic_DNA"/>
</dbReference>
<dbReference type="KEGG" id="xap:XA3_21550"/>